<accession>A0A251X9V0</accession>
<comment type="caution">
    <text evidence="1">The sequence shown here is derived from an EMBL/GenBank/DDBJ whole genome shotgun (WGS) entry which is preliminary data.</text>
</comment>
<dbReference type="Pfam" id="PF04957">
    <property type="entry name" value="RMF"/>
    <property type="match status" value="1"/>
</dbReference>
<evidence type="ECO:0000313" key="2">
    <source>
        <dbReference type="Proteomes" id="UP000194798"/>
    </source>
</evidence>
<dbReference type="OrthoDB" id="5625221at2"/>
<organism evidence="1 2">
    <name type="scientific">Thioflexithrix psekupsensis</name>
    <dbReference type="NCBI Taxonomy" id="1570016"/>
    <lineage>
        <taxon>Bacteria</taxon>
        <taxon>Pseudomonadati</taxon>
        <taxon>Pseudomonadota</taxon>
        <taxon>Gammaproteobacteria</taxon>
        <taxon>Thiotrichales</taxon>
        <taxon>Thioflexithrix</taxon>
    </lineage>
</organism>
<gene>
    <name evidence="1" type="ORF">TPSD3_09110</name>
</gene>
<proteinExistence type="predicted"/>
<sequence length="199" mass="23024">MSKDSIDTRLQLDTPERIDFANHVLRVLRYVIATIQLEKRKQWSSQDLIDLLDKMMLEIAQGITEEDKIREHRLRMGLHAFKQGMSRDKNPYPTDSQEHSWWDTGWRDGERAAKKAQLKPVPEIAAEHRQKPRCYYRVQLQDQSGTVEWSAALHMYVAAGGGTLYDDYDEAESLTRHLQQMAKTGVVSLLVVEANTEKN</sequence>
<name>A0A251X9V0_9GAMM</name>
<dbReference type="InterPro" id="IPR007040">
    <property type="entry name" value="Ribosome_modulation_factor"/>
</dbReference>
<dbReference type="EMBL" id="MSLT01000012">
    <property type="protein sequence ID" value="OUD14453.1"/>
    <property type="molecule type" value="Genomic_DNA"/>
</dbReference>
<protein>
    <submittedName>
        <fullName evidence="1">Uncharacterized protein</fullName>
    </submittedName>
</protein>
<dbReference type="RefSeq" id="WP_086488232.1">
    <property type="nucleotide sequence ID" value="NZ_MSLT01000012.1"/>
</dbReference>
<evidence type="ECO:0000313" key="1">
    <source>
        <dbReference type="EMBL" id="OUD14453.1"/>
    </source>
</evidence>
<keyword evidence="2" id="KW-1185">Reference proteome</keyword>
<reference evidence="1 2" key="1">
    <citation type="submission" date="2016-12" db="EMBL/GenBank/DDBJ databases">
        <title>Thioflexothrix psekupsii D3 genome sequencing and assembly.</title>
        <authorList>
            <person name="Fomenkov A."/>
            <person name="Vincze T."/>
            <person name="Grabovich M."/>
            <person name="Anton B.P."/>
            <person name="Dubinina G."/>
            <person name="Orlova M."/>
            <person name="Belousova E."/>
            <person name="Roberts R.J."/>
        </authorList>
    </citation>
    <scope>NUCLEOTIDE SEQUENCE [LARGE SCALE GENOMIC DNA]</scope>
    <source>
        <strain evidence="1">D3</strain>
    </source>
</reference>
<dbReference type="AlphaFoldDB" id="A0A251X9V0"/>
<dbReference type="Proteomes" id="UP000194798">
    <property type="component" value="Unassembled WGS sequence"/>
</dbReference>